<reference evidence="2 3" key="1">
    <citation type="journal article" date="2013" name="Proc. Natl. Acad. Sci. U.S.A.">
        <title>Genome of an arbuscular mycorrhizal fungus provides insight into the oldest plant symbiosis.</title>
        <authorList>
            <person name="Tisserant E."/>
            <person name="Malbreil M."/>
            <person name="Kuo A."/>
            <person name="Kohler A."/>
            <person name="Symeonidi A."/>
            <person name="Balestrini R."/>
            <person name="Charron P."/>
            <person name="Duensing N."/>
            <person name="Frei Dit Frey N."/>
            <person name="Gianinazzi-Pearson V."/>
            <person name="Gilbert L.B."/>
            <person name="Handa Y."/>
            <person name="Herr J.R."/>
            <person name="Hijri M."/>
            <person name="Koul R."/>
            <person name="Kawaguchi M."/>
            <person name="Krajinski F."/>
            <person name="Lammers P.J."/>
            <person name="Masclaux F.G."/>
            <person name="Murat C."/>
            <person name="Morin E."/>
            <person name="Ndikumana S."/>
            <person name="Pagni M."/>
            <person name="Petitpierre D."/>
            <person name="Requena N."/>
            <person name="Rosikiewicz P."/>
            <person name="Riley R."/>
            <person name="Saito K."/>
            <person name="San Clemente H."/>
            <person name="Shapiro H."/>
            <person name="van Tuinen D."/>
            <person name="Becard G."/>
            <person name="Bonfante P."/>
            <person name="Paszkowski U."/>
            <person name="Shachar-Hill Y.Y."/>
            <person name="Tuskan G.A."/>
            <person name="Young P.W."/>
            <person name="Sanders I.R."/>
            <person name="Henrissat B."/>
            <person name="Rensing S.A."/>
            <person name="Grigoriev I.V."/>
            <person name="Corradi N."/>
            <person name="Roux C."/>
            <person name="Martin F."/>
        </authorList>
    </citation>
    <scope>NUCLEOTIDE SEQUENCE [LARGE SCALE GENOMIC DNA]</scope>
    <source>
        <strain evidence="2 3">DAOM 197198</strain>
    </source>
</reference>
<accession>A0A2P4QIN5</accession>
<keyword evidence="1" id="KW-0812">Transmembrane</keyword>
<proteinExistence type="predicted"/>
<comment type="caution">
    <text evidence="2">The sequence shown here is derived from an EMBL/GenBank/DDBJ whole genome shotgun (WGS) entry which is preliminary data.</text>
</comment>
<gene>
    <name evidence="2" type="ORF">GLOIN_2v1547478</name>
</gene>
<dbReference type="Proteomes" id="UP000018888">
    <property type="component" value="Unassembled WGS sequence"/>
</dbReference>
<organism evidence="2 3">
    <name type="scientific">Rhizophagus irregularis (strain DAOM 181602 / DAOM 197198 / MUCL 43194)</name>
    <name type="common">Arbuscular mycorrhizal fungus</name>
    <name type="synonym">Glomus intraradices</name>
    <dbReference type="NCBI Taxonomy" id="747089"/>
    <lineage>
        <taxon>Eukaryota</taxon>
        <taxon>Fungi</taxon>
        <taxon>Fungi incertae sedis</taxon>
        <taxon>Mucoromycota</taxon>
        <taxon>Glomeromycotina</taxon>
        <taxon>Glomeromycetes</taxon>
        <taxon>Glomerales</taxon>
        <taxon>Glomeraceae</taxon>
        <taxon>Rhizophagus</taxon>
    </lineage>
</organism>
<dbReference type="EMBL" id="AUPC02000040">
    <property type="protein sequence ID" value="POG77502.1"/>
    <property type="molecule type" value="Genomic_DNA"/>
</dbReference>
<reference evidence="2 3" key="2">
    <citation type="journal article" date="2018" name="New Phytol.">
        <title>High intraspecific genome diversity in the model arbuscular mycorrhizal symbiont Rhizophagus irregularis.</title>
        <authorList>
            <person name="Chen E.C.H."/>
            <person name="Morin E."/>
            <person name="Beaudet D."/>
            <person name="Noel J."/>
            <person name="Yildirir G."/>
            <person name="Ndikumana S."/>
            <person name="Charron P."/>
            <person name="St-Onge C."/>
            <person name="Giorgi J."/>
            <person name="Kruger M."/>
            <person name="Marton T."/>
            <person name="Ropars J."/>
            <person name="Grigoriev I.V."/>
            <person name="Hainaut M."/>
            <person name="Henrissat B."/>
            <person name="Roux C."/>
            <person name="Martin F."/>
            <person name="Corradi N."/>
        </authorList>
    </citation>
    <scope>NUCLEOTIDE SEQUENCE [LARGE SCALE GENOMIC DNA]</scope>
    <source>
        <strain evidence="2 3">DAOM 197198</strain>
    </source>
</reference>
<feature type="transmembrane region" description="Helical" evidence="1">
    <location>
        <begin position="9"/>
        <end position="29"/>
    </location>
</feature>
<evidence type="ECO:0000256" key="1">
    <source>
        <dbReference type="SAM" id="Phobius"/>
    </source>
</evidence>
<name>A0A2P4QIN5_RHIID</name>
<evidence type="ECO:0000313" key="3">
    <source>
        <dbReference type="Proteomes" id="UP000018888"/>
    </source>
</evidence>
<dbReference type="AlphaFoldDB" id="A0A2P4QIN5"/>
<keyword evidence="3" id="KW-1185">Reference proteome</keyword>
<sequence length="89" mass="10879">MVISLNKKIFFFFIPLISLKNLSILFHLFHLKKTFQFYSTYSTKKNLSILFHLFHIKNLSIPIPHLFCLKPFHLKLFQFHSYFLNHLFF</sequence>
<keyword evidence="1" id="KW-1133">Transmembrane helix</keyword>
<protein>
    <submittedName>
        <fullName evidence="2">Uncharacterized protein</fullName>
    </submittedName>
</protein>
<evidence type="ECO:0000313" key="2">
    <source>
        <dbReference type="EMBL" id="POG77502.1"/>
    </source>
</evidence>
<keyword evidence="1" id="KW-0472">Membrane</keyword>